<name>A0A7H8R4R0_TALRU</name>
<gene>
    <name evidence="2" type="ORF">TRUGW13939_08488</name>
</gene>
<sequence length="120" mass="13220">MKIYISSSSTPRRPATWFASLARIPSTGVTSMAAGFSSWAAISRPVGLARNVSAFELPSSSLYCRTTFEDEAAGSSEEDAVLLTYDLQAAYVESVKRSMEDDDMEEEDDEENVEEMDLDE</sequence>
<feature type="compositionally biased region" description="Acidic residues" evidence="1">
    <location>
        <begin position="100"/>
        <end position="120"/>
    </location>
</feature>
<evidence type="ECO:0000256" key="1">
    <source>
        <dbReference type="SAM" id="MobiDB-lite"/>
    </source>
</evidence>
<evidence type="ECO:0000313" key="2">
    <source>
        <dbReference type="EMBL" id="QKX61340.1"/>
    </source>
</evidence>
<dbReference type="AlphaFoldDB" id="A0A7H8R4R0"/>
<dbReference type="RefSeq" id="XP_035347515.1">
    <property type="nucleotide sequence ID" value="XM_035491622.1"/>
</dbReference>
<dbReference type="Proteomes" id="UP000509510">
    <property type="component" value="Chromosome IV"/>
</dbReference>
<feature type="region of interest" description="Disordered" evidence="1">
    <location>
        <begin position="96"/>
        <end position="120"/>
    </location>
</feature>
<organism evidence="2 3">
    <name type="scientific">Talaromyces rugulosus</name>
    <name type="common">Penicillium rugulosum</name>
    <dbReference type="NCBI Taxonomy" id="121627"/>
    <lineage>
        <taxon>Eukaryota</taxon>
        <taxon>Fungi</taxon>
        <taxon>Dikarya</taxon>
        <taxon>Ascomycota</taxon>
        <taxon>Pezizomycotina</taxon>
        <taxon>Eurotiomycetes</taxon>
        <taxon>Eurotiomycetidae</taxon>
        <taxon>Eurotiales</taxon>
        <taxon>Trichocomaceae</taxon>
        <taxon>Talaromyces</taxon>
        <taxon>Talaromyces sect. Islandici</taxon>
    </lineage>
</organism>
<accession>A0A7H8R4R0</accession>
<dbReference type="EMBL" id="CP055901">
    <property type="protein sequence ID" value="QKX61340.1"/>
    <property type="molecule type" value="Genomic_DNA"/>
</dbReference>
<keyword evidence="3" id="KW-1185">Reference proteome</keyword>
<protein>
    <submittedName>
        <fullName evidence="2">Uncharacterized protein</fullName>
    </submittedName>
</protein>
<dbReference type="GeneID" id="55995977"/>
<dbReference type="KEGG" id="trg:TRUGW13939_08488"/>
<reference evidence="3" key="1">
    <citation type="submission" date="2020-06" db="EMBL/GenBank/DDBJ databases">
        <title>A chromosome-scale genome assembly of Talaromyces rugulosus W13939.</title>
        <authorList>
            <person name="Wang B."/>
            <person name="Guo L."/>
            <person name="Ye K."/>
            <person name="Wang L."/>
        </authorList>
    </citation>
    <scope>NUCLEOTIDE SEQUENCE [LARGE SCALE GENOMIC DNA]</scope>
    <source>
        <strain evidence="3">W13939</strain>
    </source>
</reference>
<proteinExistence type="predicted"/>
<evidence type="ECO:0000313" key="3">
    <source>
        <dbReference type="Proteomes" id="UP000509510"/>
    </source>
</evidence>